<dbReference type="InterPro" id="IPR037682">
    <property type="entry name" value="TonB_C"/>
</dbReference>
<dbReference type="InterPro" id="IPR051045">
    <property type="entry name" value="TonB-dependent_transducer"/>
</dbReference>
<dbReference type="GO" id="GO:0030288">
    <property type="term" value="C:outer membrane-bounded periplasmic space"/>
    <property type="evidence" value="ECO:0007669"/>
    <property type="project" value="InterPro"/>
</dbReference>
<keyword evidence="3 10" id="KW-0813">Transport</keyword>
<evidence type="ECO:0000256" key="6">
    <source>
        <dbReference type="ARBA" id="ARBA00022692"/>
    </source>
</evidence>
<dbReference type="PATRIC" id="fig|279113.9.peg.1760"/>
<keyword evidence="8 10" id="KW-1133">Transmembrane helix</keyword>
<keyword evidence="7 10" id="KW-0653">Protein transport</keyword>
<gene>
    <name evidence="13" type="ORF">CPter91_1775</name>
</gene>
<dbReference type="PANTHER" id="PTHR33446">
    <property type="entry name" value="PROTEIN TONB-RELATED"/>
    <property type="match status" value="1"/>
</dbReference>
<keyword evidence="6 10" id="KW-0812">Transmembrane</keyword>
<dbReference type="Pfam" id="PF03544">
    <property type="entry name" value="TonB_C"/>
    <property type="match status" value="1"/>
</dbReference>
<keyword evidence="5 10" id="KW-0997">Cell inner membrane</keyword>
<dbReference type="STRING" id="279113.CPter91_1775"/>
<keyword evidence="10" id="KW-0735">Signal-anchor</keyword>
<dbReference type="PROSITE" id="PS52015">
    <property type="entry name" value="TONB_CTD"/>
    <property type="match status" value="1"/>
</dbReference>
<dbReference type="GO" id="GO:0005886">
    <property type="term" value="C:plasma membrane"/>
    <property type="evidence" value="ECO:0007669"/>
    <property type="project" value="UniProtKB-SubCell"/>
</dbReference>
<organism evidence="13 14">
    <name type="scientific">Collimonas pratensis</name>
    <dbReference type="NCBI Taxonomy" id="279113"/>
    <lineage>
        <taxon>Bacteria</taxon>
        <taxon>Pseudomonadati</taxon>
        <taxon>Pseudomonadota</taxon>
        <taxon>Betaproteobacteria</taxon>
        <taxon>Burkholderiales</taxon>
        <taxon>Oxalobacteraceae</taxon>
        <taxon>Collimonas</taxon>
    </lineage>
</organism>
<dbReference type="GO" id="GO:0055085">
    <property type="term" value="P:transmembrane transport"/>
    <property type="evidence" value="ECO:0007669"/>
    <property type="project" value="InterPro"/>
</dbReference>
<dbReference type="Gene3D" id="3.30.1150.10">
    <property type="match status" value="1"/>
</dbReference>
<dbReference type="EMBL" id="CP013234">
    <property type="protein sequence ID" value="AMP04148.1"/>
    <property type="molecule type" value="Genomic_DNA"/>
</dbReference>
<evidence type="ECO:0000256" key="5">
    <source>
        <dbReference type="ARBA" id="ARBA00022519"/>
    </source>
</evidence>
<evidence type="ECO:0000256" key="10">
    <source>
        <dbReference type="RuleBase" id="RU362123"/>
    </source>
</evidence>
<name>A0A127Q243_9BURK</name>
<evidence type="ECO:0000256" key="9">
    <source>
        <dbReference type="ARBA" id="ARBA00023136"/>
    </source>
</evidence>
<evidence type="ECO:0000256" key="2">
    <source>
        <dbReference type="ARBA" id="ARBA00006555"/>
    </source>
</evidence>
<dbReference type="GO" id="GO:0015891">
    <property type="term" value="P:siderophore transport"/>
    <property type="evidence" value="ECO:0007669"/>
    <property type="project" value="InterPro"/>
</dbReference>
<proteinExistence type="inferred from homology"/>
<feature type="transmembrane region" description="Helical" evidence="10">
    <location>
        <begin position="14"/>
        <end position="32"/>
    </location>
</feature>
<feature type="compositionally biased region" description="Pro residues" evidence="11">
    <location>
        <begin position="56"/>
        <end position="94"/>
    </location>
</feature>
<comment type="subcellular location">
    <subcellularLocation>
        <location evidence="1 10">Cell inner membrane</location>
        <topology evidence="1 10">Single-pass membrane protein</topology>
        <orientation evidence="1 10">Periplasmic side</orientation>
    </subcellularLocation>
</comment>
<evidence type="ECO:0000256" key="3">
    <source>
        <dbReference type="ARBA" id="ARBA00022448"/>
    </source>
</evidence>
<evidence type="ECO:0000256" key="7">
    <source>
        <dbReference type="ARBA" id="ARBA00022927"/>
    </source>
</evidence>
<dbReference type="SUPFAM" id="SSF74653">
    <property type="entry name" value="TolA/TonB C-terminal domain"/>
    <property type="match status" value="1"/>
</dbReference>
<evidence type="ECO:0000256" key="11">
    <source>
        <dbReference type="SAM" id="MobiDB-lite"/>
    </source>
</evidence>
<dbReference type="Proteomes" id="UP000074561">
    <property type="component" value="Chromosome"/>
</dbReference>
<dbReference type="GO" id="GO:0015031">
    <property type="term" value="P:protein transport"/>
    <property type="evidence" value="ECO:0007669"/>
    <property type="project" value="UniProtKB-UniRule"/>
</dbReference>
<dbReference type="GO" id="GO:0031992">
    <property type="term" value="F:energy transducer activity"/>
    <property type="evidence" value="ECO:0007669"/>
    <property type="project" value="InterPro"/>
</dbReference>
<accession>A0A127Q243</accession>
<feature type="domain" description="TonB C-terminal" evidence="12">
    <location>
        <begin position="132"/>
        <end position="222"/>
    </location>
</feature>
<dbReference type="PRINTS" id="PR01374">
    <property type="entry name" value="TONBPROTEIN"/>
</dbReference>
<dbReference type="InterPro" id="IPR006260">
    <property type="entry name" value="TonB/TolA_C"/>
</dbReference>
<evidence type="ECO:0000313" key="13">
    <source>
        <dbReference type="EMBL" id="AMP04148.1"/>
    </source>
</evidence>
<evidence type="ECO:0000313" key="14">
    <source>
        <dbReference type="Proteomes" id="UP000074561"/>
    </source>
</evidence>
<dbReference type="RefSeq" id="WP_061939219.1">
    <property type="nucleotide sequence ID" value="NZ_CP013234.1"/>
</dbReference>
<comment type="similarity">
    <text evidence="2 10">Belongs to the TonB family.</text>
</comment>
<dbReference type="InterPro" id="IPR003538">
    <property type="entry name" value="TonB"/>
</dbReference>
<keyword evidence="9 10" id="KW-0472">Membrane</keyword>
<evidence type="ECO:0000259" key="12">
    <source>
        <dbReference type="PROSITE" id="PS52015"/>
    </source>
</evidence>
<comment type="function">
    <text evidence="10">Interacts with outer membrane receptor proteins that carry out high-affinity binding and energy dependent uptake into the periplasmic space of specific substrates. It could act to transduce energy from the cytoplasmic membrane to specific energy-requiring processes in the outer membrane, resulting in the release into the periplasm of ligands bound by these outer membrane proteins.</text>
</comment>
<sequence length="222" mass="23575">MDFTLDQERPTRKLVGVSVVVLMHIAVVYALVTGLARKVVEVVQEPVITKIIAEIKPPPPPPPPPEKPAPPPPKSAAPPPPYVPPPEVKVTPPPQENTIAAVTNVKPPTNELPTAVAQPAPAAVAAAPAGPAHTSARVTGNCEKPEYPRTSLRNEEQGTVNVKLVISADGSVADASIEKSSGFKDLDRATLKAWSLCHFVPAMADGQPVQSVTRMQYVWKLE</sequence>
<feature type="region of interest" description="Disordered" evidence="11">
    <location>
        <begin position="54"/>
        <end position="94"/>
    </location>
</feature>
<evidence type="ECO:0000256" key="4">
    <source>
        <dbReference type="ARBA" id="ARBA00022475"/>
    </source>
</evidence>
<dbReference type="KEGG" id="cpra:CPter91_1775"/>
<dbReference type="AlphaFoldDB" id="A0A127Q243"/>
<evidence type="ECO:0000256" key="1">
    <source>
        <dbReference type="ARBA" id="ARBA00004383"/>
    </source>
</evidence>
<evidence type="ECO:0000256" key="8">
    <source>
        <dbReference type="ARBA" id="ARBA00022989"/>
    </source>
</evidence>
<dbReference type="PANTHER" id="PTHR33446:SF2">
    <property type="entry name" value="PROTEIN TONB"/>
    <property type="match status" value="1"/>
</dbReference>
<keyword evidence="4 10" id="KW-1003">Cell membrane</keyword>
<dbReference type="NCBIfam" id="TIGR01352">
    <property type="entry name" value="tonB_Cterm"/>
    <property type="match status" value="1"/>
</dbReference>
<reference evidence="13 14" key="1">
    <citation type="submission" date="2015-11" db="EMBL/GenBank/DDBJ databases">
        <title>Exploring the genomic traits of fungus-feeding bacterial genus Collimonas.</title>
        <authorList>
            <person name="Song C."/>
            <person name="Schmidt R."/>
            <person name="de Jager V."/>
            <person name="Krzyzanowska D."/>
            <person name="Jongedijk E."/>
            <person name="Cankar K."/>
            <person name="Beekwilder J."/>
            <person name="van Veen A."/>
            <person name="de Boer W."/>
            <person name="van Veen J.A."/>
            <person name="Garbeva P."/>
        </authorList>
    </citation>
    <scope>NUCLEOTIDE SEQUENCE [LARGE SCALE GENOMIC DNA]</scope>
    <source>
        <strain evidence="13 14">Ter91</strain>
    </source>
</reference>
<dbReference type="OrthoDB" id="8724624at2"/>
<protein>
    <recommendedName>
        <fullName evidence="10">Protein TonB</fullName>
    </recommendedName>
</protein>